<dbReference type="CDD" id="cd03499">
    <property type="entry name" value="SQR_TypeC_SdhC"/>
    <property type="match status" value="1"/>
</dbReference>
<dbReference type="AlphaFoldDB" id="A0A6A6URS9"/>
<name>A0A6A6URS9_9PEZI</name>
<evidence type="ECO:0000256" key="2">
    <source>
        <dbReference type="ARBA" id="ARBA00022617"/>
    </source>
</evidence>
<dbReference type="GO" id="GO:0006099">
    <property type="term" value="P:tricarboxylic acid cycle"/>
    <property type="evidence" value="ECO:0007669"/>
    <property type="project" value="InterPro"/>
</dbReference>
<dbReference type="PANTHER" id="PTHR10978:SF5">
    <property type="entry name" value="SUCCINATE DEHYDROGENASE CYTOCHROME B560 SUBUNIT, MITOCHONDRIAL"/>
    <property type="match status" value="1"/>
</dbReference>
<dbReference type="OrthoDB" id="588261at2759"/>
<evidence type="ECO:0000256" key="4">
    <source>
        <dbReference type="ARBA" id="ARBA00022723"/>
    </source>
</evidence>
<dbReference type="GO" id="GO:0006121">
    <property type="term" value="P:mitochondrial electron transport, succinate to ubiquinone"/>
    <property type="evidence" value="ECO:0007669"/>
    <property type="project" value="TreeGrafter"/>
</dbReference>
<feature type="transmembrane region" description="Helical" evidence="8">
    <location>
        <begin position="151"/>
        <end position="171"/>
    </location>
</feature>
<keyword evidence="7 8" id="KW-0472">Membrane</keyword>
<organism evidence="9 10">
    <name type="scientific">Microthyrium microscopicum</name>
    <dbReference type="NCBI Taxonomy" id="703497"/>
    <lineage>
        <taxon>Eukaryota</taxon>
        <taxon>Fungi</taxon>
        <taxon>Dikarya</taxon>
        <taxon>Ascomycota</taxon>
        <taxon>Pezizomycotina</taxon>
        <taxon>Dothideomycetes</taxon>
        <taxon>Dothideomycetes incertae sedis</taxon>
        <taxon>Microthyriales</taxon>
        <taxon>Microthyriaceae</taxon>
        <taxon>Microthyrium</taxon>
    </lineage>
</organism>
<proteinExistence type="predicted"/>
<dbReference type="SUPFAM" id="SSF81343">
    <property type="entry name" value="Fumarate reductase respiratory complex transmembrane subunits"/>
    <property type="match status" value="1"/>
</dbReference>
<evidence type="ECO:0000256" key="5">
    <source>
        <dbReference type="ARBA" id="ARBA00022989"/>
    </source>
</evidence>
<evidence type="ECO:0000313" key="9">
    <source>
        <dbReference type="EMBL" id="KAF2673778.1"/>
    </source>
</evidence>
<dbReference type="InterPro" id="IPR018495">
    <property type="entry name" value="Succ_DH_cyt_bsu_CS"/>
</dbReference>
<keyword evidence="6" id="KW-0408">Iron</keyword>
<keyword evidence="2" id="KW-0349">Heme</keyword>
<evidence type="ECO:0000256" key="3">
    <source>
        <dbReference type="ARBA" id="ARBA00022692"/>
    </source>
</evidence>
<dbReference type="GO" id="GO:0046872">
    <property type="term" value="F:metal ion binding"/>
    <property type="evidence" value="ECO:0007669"/>
    <property type="project" value="UniProtKB-KW"/>
</dbReference>
<dbReference type="InterPro" id="IPR034804">
    <property type="entry name" value="SQR/QFR_C/D"/>
</dbReference>
<evidence type="ECO:0000256" key="7">
    <source>
        <dbReference type="ARBA" id="ARBA00023136"/>
    </source>
</evidence>
<evidence type="ECO:0000256" key="1">
    <source>
        <dbReference type="ARBA" id="ARBA00004141"/>
    </source>
</evidence>
<comment type="subcellular location">
    <subcellularLocation>
        <location evidence="1">Membrane</location>
        <topology evidence="1">Multi-pass membrane protein</topology>
    </subcellularLocation>
</comment>
<dbReference type="Gene3D" id="1.20.1300.10">
    <property type="entry name" value="Fumarate reductase/succinate dehydrogenase, transmembrane subunit"/>
    <property type="match status" value="1"/>
</dbReference>
<dbReference type="GO" id="GO:0016020">
    <property type="term" value="C:membrane"/>
    <property type="evidence" value="ECO:0007669"/>
    <property type="project" value="UniProtKB-SubCell"/>
</dbReference>
<dbReference type="InterPro" id="IPR014314">
    <property type="entry name" value="Succ_DH_cytb556"/>
</dbReference>
<dbReference type="NCBIfam" id="TIGR02970">
    <property type="entry name" value="succ_dehyd_cytB"/>
    <property type="match status" value="1"/>
</dbReference>
<evidence type="ECO:0000256" key="8">
    <source>
        <dbReference type="SAM" id="Phobius"/>
    </source>
</evidence>
<dbReference type="Proteomes" id="UP000799302">
    <property type="component" value="Unassembled WGS sequence"/>
</dbReference>
<feature type="transmembrane region" description="Helical" evidence="8">
    <location>
        <begin position="76"/>
        <end position="97"/>
    </location>
</feature>
<dbReference type="PANTHER" id="PTHR10978">
    <property type="entry name" value="SUCCINATE DEHYDROGENASE CYTOCHROME B560 SUBUNIT"/>
    <property type="match status" value="1"/>
</dbReference>
<dbReference type="EMBL" id="MU004231">
    <property type="protein sequence ID" value="KAF2673778.1"/>
    <property type="molecule type" value="Genomic_DNA"/>
</dbReference>
<dbReference type="GO" id="GO:0005739">
    <property type="term" value="C:mitochondrion"/>
    <property type="evidence" value="ECO:0007669"/>
    <property type="project" value="GOC"/>
</dbReference>
<gene>
    <name evidence="9" type="ORF">BT63DRAFT_166477</name>
</gene>
<evidence type="ECO:0000256" key="6">
    <source>
        <dbReference type="ARBA" id="ARBA00023004"/>
    </source>
</evidence>
<dbReference type="PROSITE" id="PS01000">
    <property type="entry name" value="SDH_CYT_1"/>
    <property type="match status" value="1"/>
</dbReference>
<accession>A0A6A6URS9</accession>
<keyword evidence="4" id="KW-0479">Metal-binding</keyword>
<keyword evidence="5 8" id="KW-1133">Transmembrane helix</keyword>
<sequence length="173" mass="19216">MLAQRAMQVSARRLLLGQHAVSTGQMMGIRRTVTTQSGESEILIKQRLNRPVAPHLTIYEPQITWYPSMFHRLTGVALSGPLYLFSIAYLAAPYLGWHLESTVLATSFAAWPIAAKAIAKTTIALPFVFHSFNGIRHLAWDLRLGFSKVQVARTGWFVIALSAVTSLYLGLAY</sequence>
<dbReference type="GO" id="GO:0009055">
    <property type="term" value="F:electron transfer activity"/>
    <property type="evidence" value="ECO:0007669"/>
    <property type="project" value="InterPro"/>
</dbReference>
<reference evidence="9" key="1">
    <citation type="journal article" date="2020" name="Stud. Mycol.">
        <title>101 Dothideomycetes genomes: a test case for predicting lifestyles and emergence of pathogens.</title>
        <authorList>
            <person name="Haridas S."/>
            <person name="Albert R."/>
            <person name="Binder M."/>
            <person name="Bloem J."/>
            <person name="Labutti K."/>
            <person name="Salamov A."/>
            <person name="Andreopoulos B."/>
            <person name="Baker S."/>
            <person name="Barry K."/>
            <person name="Bills G."/>
            <person name="Bluhm B."/>
            <person name="Cannon C."/>
            <person name="Castanera R."/>
            <person name="Culley D."/>
            <person name="Daum C."/>
            <person name="Ezra D."/>
            <person name="Gonzalez J."/>
            <person name="Henrissat B."/>
            <person name="Kuo A."/>
            <person name="Liang C."/>
            <person name="Lipzen A."/>
            <person name="Lutzoni F."/>
            <person name="Magnuson J."/>
            <person name="Mondo S."/>
            <person name="Nolan M."/>
            <person name="Ohm R."/>
            <person name="Pangilinan J."/>
            <person name="Park H.-J."/>
            <person name="Ramirez L."/>
            <person name="Alfaro M."/>
            <person name="Sun H."/>
            <person name="Tritt A."/>
            <person name="Yoshinaga Y."/>
            <person name="Zwiers L.-H."/>
            <person name="Turgeon B."/>
            <person name="Goodwin S."/>
            <person name="Spatafora J."/>
            <person name="Crous P."/>
            <person name="Grigoriev I."/>
        </authorList>
    </citation>
    <scope>NUCLEOTIDE SEQUENCE</scope>
    <source>
        <strain evidence="9">CBS 115976</strain>
    </source>
</reference>
<protein>
    <submittedName>
        <fullName evidence="9">Mitochondrial succinate dehydrogenase subunit C</fullName>
    </submittedName>
</protein>
<evidence type="ECO:0000313" key="10">
    <source>
        <dbReference type="Proteomes" id="UP000799302"/>
    </source>
</evidence>
<keyword evidence="10" id="KW-1185">Reference proteome</keyword>
<dbReference type="InterPro" id="IPR000701">
    <property type="entry name" value="SuccDH_FuR_B_TM-su"/>
</dbReference>
<dbReference type="Pfam" id="PF01127">
    <property type="entry name" value="Sdh_cyt"/>
    <property type="match status" value="1"/>
</dbReference>
<feature type="transmembrane region" description="Helical" evidence="8">
    <location>
        <begin position="109"/>
        <end position="130"/>
    </location>
</feature>
<keyword evidence="3 8" id="KW-0812">Transmembrane</keyword>